<accession>A0A1H3LQZ5</accession>
<dbReference type="InterPro" id="IPR000032">
    <property type="entry name" value="HPr-like"/>
</dbReference>
<evidence type="ECO:0000259" key="4">
    <source>
        <dbReference type="PROSITE" id="PS51350"/>
    </source>
</evidence>
<evidence type="ECO:0000256" key="3">
    <source>
        <dbReference type="ARBA" id="ARBA00022597"/>
    </source>
</evidence>
<dbReference type="AlphaFoldDB" id="A0A1H3LQZ5"/>
<feature type="domain" description="HPr" evidence="4">
    <location>
        <begin position="1"/>
        <end position="83"/>
    </location>
</feature>
<gene>
    <name evidence="5" type="ORF">SAMN02910414_02078</name>
</gene>
<keyword evidence="6" id="KW-1185">Reference proteome</keyword>
<dbReference type="InterPro" id="IPR035895">
    <property type="entry name" value="HPr-like_sf"/>
</dbReference>
<dbReference type="PRINTS" id="PR00107">
    <property type="entry name" value="PHOSPHOCPHPR"/>
</dbReference>
<dbReference type="SUPFAM" id="SSF55594">
    <property type="entry name" value="HPr-like"/>
    <property type="match status" value="1"/>
</dbReference>
<keyword evidence="3" id="KW-0762">Sugar transport</keyword>
<dbReference type="STRING" id="1122142.SAMN02910414_02078"/>
<proteinExistence type="predicted"/>
<dbReference type="Pfam" id="PF00381">
    <property type="entry name" value="PTS-HPr"/>
    <property type="match status" value="1"/>
</dbReference>
<dbReference type="Gene3D" id="3.30.1340.10">
    <property type="entry name" value="HPr-like"/>
    <property type="match status" value="1"/>
</dbReference>
<dbReference type="NCBIfam" id="TIGR01003">
    <property type="entry name" value="PTS_HPr_family"/>
    <property type="match status" value="1"/>
</dbReference>
<protein>
    <recommendedName>
        <fullName evidence="2">Phosphocarrier protein HPr</fullName>
    </recommendedName>
</protein>
<dbReference type="CDD" id="cd00367">
    <property type="entry name" value="PTS-HPr_like"/>
    <property type="match status" value="1"/>
</dbReference>
<evidence type="ECO:0000313" key="6">
    <source>
        <dbReference type="Proteomes" id="UP000183918"/>
    </source>
</evidence>
<dbReference type="Proteomes" id="UP000183918">
    <property type="component" value="Unassembled WGS sequence"/>
</dbReference>
<evidence type="ECO:0000256" key="2">
    <source>
        <dbReference type="ARBA" id="ARBA00020422"/>
    </source>
</evidence>
<dbReference type="eggNOG" id="COG1925">
    <property type="taxonomic scope" value="Bacteria"/>
</dbReference>
<sequence>MQETNVIVTNWLERKGNPIAELVQLACQFQSNIILESNEKHINAKSIMGIMAFNPTPGSNIQILANGEDESEAVESLSKFLSD</sequence>
<evidence type="ECO:0000313" key="5">
    <source>
        <dbReference type="EMBL" id="SDY66434.1"/>
    </source>
</evidence>
<dbReference type="OrthoDB" id="9809047at2"/>
<dbReference type="PROSITE" id="PS51350">
    <property type="entry name" value="PTS_HPR_DOM"/>
    <property type="match status" value="1"/>
</dbReference>
<dbReference type="InterPro" id="IPR050399">
    <property type="entry name" value="HPr"/>
</dbReference>
<evidence type="ECO:0000256" key="1">
    <source>
        <dbReference type="ARBA" id="ARBA00003681"/>
    </source>
</evidence>
<keyword evidence="3" id="KW-0813">Transport</keyword>
<comment type="function">
    <text evidence="1">General (non sugar-specific) component of the phosphoenolpyruvate-dependent sugar phosphotransferase system (sugar PTS). This major carbohydrate active-transport system catalyzes the phosphorylation of incoming sugar substrates concomitantly with their translocation across the cell membrane. The phosphoryl group from phosphoenolpyruvate (PEP) is transferred to the phosphoryl carrier protein HPr by enzyme I. Phospho-HPr then transfers it to the PTS EIIA domain.</text>
</comment>
<dbReference type="PANTHER" id="PTHR33705:SF1">
    <property type="entry name" value="PHOSPHOCARRIER PROTEIN HPR"/>
    <property type="match status" value="1"/>
</dbReference>
<dbReference type="EMBL" id="FNPG01000027">
    <property type="protein sequence ID" value="SDY66434.1"/>
    <property type="molecule type" value="Genomic_DNA"/>
</dbReference>
<dbReference type="PANTHER" id="PTHR33705">
    <property type="entry name" value="PHOSPHOCARRIER PROTEIN HPR"/>
    <property type="match status" value="1"/>
</dbReference>
<dbReference type="RefSeq" id="WP_074718701.1">
    <property type="nucleotide sequence ID" value="NZ_FNPG01000027.1"/>
</dbReference>
<name>A0A1H3LQZ5_9FIRM</name>
<organism evidence="5 6">
    <name type="scientific">Lachnobacterium bovis DSM 14045</name>
    <dbReference type="NCBI Taxonomy" id="1122142"/>
    <lineage>
        <taxon>Bacteria</taxon>
        <taxon>Bacillati</taxon>
        <taxon>Bacillota</taxon>
        <taxon>Clostridia</taxon>
        <taxon>Lachnospirales</taxon>
        <taxon>Lachnospiraceae</taxon>
        <taxon>Lachnobacterium</taxon>
    </lineage>
</organism>
<reference evidence="5 6" key="1">
    <citation type="submission" date="2016-10" db="EMBL/GenBank/DDBJ databases">
        <authorList>
            <person name="de Groot N.N."/>
        </authorList>
    </citation>
    <scope>NUCLEOTIDE SEQUENCE [LARGE SCALE GENOMIC DNA]</scope>
    <source>
        <strain evidence="5 6">DSM 14045</strain>
    </source>
</reference>